<sequence>MSDYFEEVMRKLTIEDVSILGWLFQNEANAVFKAIKKSSIADELEYSTANFRKTLNKLEAIHFIGTVTGGKEHKLYLTEYGQQAVQQAILHGEENEGVEEI</sequence>
<dbReference type="RefSeq" id="WP_053488450.1">
    <property type="nucleotide sequence ID" value="NZ_CP187638.1"/>
</dbReference>
<reference evidence="1 2" key="1">
    <citation type="journal article" date="2018" name="Appl. Environ. Microbiol.">
        <title>Antimicrobial susceptibility testing and tentative epidemiological cut-off values of five Bacillus species relevant for use as animal feed additives or for plant protection.</title>
        <authorList>
            <person name="Agerso Y."/>
            <person name="Stuer-Lauridsen B."/>
            <person name="Bjerre K."/>
            <person name="Jensen M.G."/>
            <person name="Johansen E."/>
            <person name="Bennedsen M."/>
            <person name="Brockmann E."/>
            <person name="Nielsen B."/>
        </authorList>
    </citation>
    <scope>NUCLEOTIDE SEQUENCE [LARGE SCALE GENOMIC DNA]</scope>
    <source>
        <strain evidence="1 2">CHCC20162</strain>
    </source>
</reference>
<accession>A0A3D8WTZ8</accession>
<dbReference type="InterPro" id="IPR036390">
    <property type="entry name" value="WH_DNA-bd_sf"/>
</dbReference>
<evidence type="ECO:0000313" key="2">
    <source>
        <dbReference type="Proteomes" id="UP000256519"/>
    </source>
</evidence>
<dbReference type="AlphaFoldDB" id="A0A3D8WTZ8"/>
<protein>
    <recommendedName>
        <fullName evidence="3">MarR family transcriptional regulator</fullName>
    </recommendedName>
</protein>
<gene>
    <name evidence="1" type="ORF">C3744_28245</name>
</gene>
<dbReference type="InterPro" id="IPR036388">
    <property type="entry name" value="WH-like_DNA-bd_sf"/>
</dbReference>
<comment type="caution">
    <text evidence="1">The sequence shown here is derived from an EMBL/GenBank/DDBJ whole genome shotgun (WGS) entry which is preliminary data.</text>
</comment>
<proteinExistence type="predicted"/>
<dbReference type="EMBL" id="PQWM01000059">
    <property type="protein sequence ID" value="RDZ06673.1"/>
    <property type="molecule type" value="Genomic_DNA"/>
</dbReference>
<dbReference type="Gene3D" id="1.10.10.10">
    <property type="entry name" value="Winged helix-like DNA-binding domain superfamily/Winged helix DNA-binding domain"/>
    <property type="match status" value="1"/>
</dbReference>
<organism evidence="1 2">
    <name type="scientific">Priestia megaterium</name>
    <name type="common">Bacillus megaterium</name>
    <dbReference type="NCBI Taxonomy" id="1404"/>
    <lineage>
        <taxon>Bacteria</taxon>
        <taxon>Bacillati</taxon>
        <taxon>Bacillota</taxon>
        <taxon>Bacilli</taxon>
        <taxon>Bacillales</taxon>
        <taxon>Bacillaceae</taxon>
        <taxon>Priestia</taxon>
    </lineage>
</organism>
<name>A0A3D8WTZ8_PRIMG</name>
<evidence type="ECO:0000313" key="1">
    <source>
        <dbReference type="EMBL" id="RDZ06673.1"/>
    </source>
</evidence>
<dbReference type="SUPFAM" id="SSF46785">
    <property type="entry name" value="Winged helix' DNA-binding domain"/>
    <property type="match status" value="1"/>
</dbReference>
<evidence type="ECO:0008006" key="3">
    <source>
        <dbReference type="Google" id="ProtNLM"/>
    </source>
</evidence>
<dbReference type="Proteomes" id="UP000256519">
    <property type="component" value="Unassembled WGS sequence"/>
</dbReference>